<evidence type="ECO:0000313" key="3">
    <source>
        <dbReference type="Proteomes" id="UP001595733"/>
    </source>
</evidence>
<dbReference type="InterPro" id="IPR050276">
    <property type="entry name" value="MshD_Acetyltransferase"/>
</dbReference>
<gene>
    <name evidence="2" type="ORF">ACFO0S_02760</name>
</gene>
<dbReference type="Pfam" id="PF00583">
    <property type="entry name" value="Acetyltransf_1"/>
    <property type="match status" value="1"/>
</dbReference>
<dbReference type="SUPFAM" id="SSF55729">
    <property type="entry name" value="Acyl-CoA N-acyltransferases (Nat)"/>
    <property type="match status" value="1"/>
</dbReference>
<dbReference type="PANTHER" id="PTHR43617">
    <property type="entry name" value="L-AMINO ACID N-ACETYLTRANSFERASE"/>
    <property type="match status" value="1"/>
</dbReference>
<dbReference type="PANTHER" id="PTHR43617:SF2">
    <property type="entry name" value="UPF0039 PROTEIN SLL0451"/>
    <property type="match status" value="1"/>
</dbReference>
<name>A0ABV8UT52_9BACL</name>
<comment type="caution">
    <text evidence="2">The sequence shown here is derived from an EMBL/GenBank/DDBJ whole genome shotgun (WGS) entry which is preliminary data.</text>
</comment>
<keyword evidence="2" id="KW-0808">Transferase</keyword>
<evidence type="ECO:0000259" key="1">
    <source>
        <dbReference type="PROSITE" id="PS51186"/>
    </source>
</evidence>
<reference evidence="3" key="1">
    <citation type="journal article" date="2019" name="Int. J. Syst. Evol. Microbiol.">
        <title>The Global Catalogue of Microorganisms (GCM) 10K type strain sequencing project: providing services to taxonomists for standard genome sequencing and annotation.</title>
        <authorList>
            <consortium name="The Broad Institute Genomics Platform"/>
            <consortium name="The Broad Institute Genome Sequencing Center for Infectious Disease"/>
            <person name="Wu L."/>
            <person name="Ma J."/>
        </authorList>
    </citation>
    <scope>NUCLEOTIDE SEQUENCE [LARGE SCALE GENOMIC DNA]</scope>
    <source>
        <strain evidence="3">CCUG 50353</strain>
    </source>
</reference>
<evidence type="ECO:0000313" key="2">
    <source>
        <dbReference type="EMBL" id="MFC4353988.1"/>
    </source>
</evidence>
<dbReference type="InterPro" id="IPR016181">
    <property type="entry name" value="Acyl_CoA_acyltransferase"/>
</dbReference>
<dbReference type="GO" id="GO:0016746">
    <property type="term" value="F:acyltransferase activity"/>
    <property type="evidence" value="ECO:0007669"/>
    <property type="project" value="UniProtKB-KW"/>
</dbReference>
<dbReference type="RefSeq" id="WP_378139927.1">
    <property type="nucleotide sequence ID" value="NZ_JBHSEF010000009.1"/>
</dbReference>
<protein>
    <submittedName>
        <fullName evidence="2">GNAT family N-acetyltransferase</fullName>
        <ecNumber evidence="2">2.3.1.-</ecNumber>
    </submittedName>
</protein>
<feature type="domain" description="N-acetyltransferase" evidence="1">
    <location>
        <begin position="2"/>
        <end position="147"/>
    </location>
</feature>
<dbReference type="CDD" id="cd04301">
    <property type="entry name" value="NAT_SF"/>
    <property type="match status" value="1"/>
</dbReference>
<accession>A0ABV8UT52</accession>
<dbReference type="Proteomes" id="UP001595733">
    <property type="component" value="Unassembled WGS sequence"/>
</dbReference>
<dbReference type="EC" id="2.3.1.-" evidence="2"/>
<dbReference type="PROSITE" id="PS51186">
    <property type="entry name" value="GNAT"/>
    <property type="match status" value="1"/>
</dbReference>
<organism evidence="2 3">
    <name type="scientific">Chryseomicrobium palamuruense</name>
    <dbReference type="NCBI Taxonomy" id="682973"/>
    <lineage>
        <taxon>Bacteria</taxon>
        <taxon>Bacillati</taxon>
        <taxon>Bacillota</taxon>
        <taxon>Bacilli</taxon>
        <taxon>Bacillales</taxon>
        <taxon>Caryophanaceae</taxon>
        <taxon>Chryseomicrobium</taxon>
    </lineage>
</organism>
<keyword evidence="3" id="KW-1185">Reference proteome</keyword>
<dbReference type="EMBL" id="JBHSEF010000009">
    <property type="protein sequence ID" value="MFC4353988.1"/>
    <property type="molecule type" value="Genomic_DNA"/>
</dbReference>
<sequence length="147" mass="17062">MITLQEVTKENWIDVISLSVRDDQKAFITSNAVSLAQLHFLDEFVAKAIYANEELVGFALYGVDEDDGEYWIYRFMIDQKFQGKNYGREAMSALIEDIRANKQPRHKTITLSYEPKNQAAKQFYDKIGFQEVEGLLISDEQVSRYTF</sequence>
<keyword evidence="2" id="KW-0012">Acyltransferase</keyword>
<proteinExistence type="predicted"/>
<dbReference type="InterPro" id="IPR000182">
    <property type="entry name" value="GNAT_dom"/>
</dbReference>
<dbReference type="Gene3D" id="3.40.630.30">
    <property type="match status" value="1"/>
</dbReference>